<evidence type="ECO:0000256" key="2">
    <source>
        <dbReference type="ARBA" id="ARBA00022723"/>
    </source>
</evidence>
<gene>
    <name evidence="8" type="ORF">DSY94_04020</name>
</gene>
<feature type="transmembrane region" description="Helical" evidence="6">
    <location>
        <begin position="145"/>
        <end position="166"/>
    </location>
</feature>
<keyword evidence="4" id="KW-0408">Iron</keyword>
<dbReference type="PROSITE" id="PS00198">
    <property type="entry name" value="4FE4S_FER_1"/>
    <property type="match status" value="2"/>
</dbReference>
<comment type="caution">
    <text evidence="8">The sequence shown here is derived from an EMBL/GenBank/DDBJ whole genome shotgun (WGS) entry which is preliminary data.</text>
</comment>
<feature type="transmembrane region" description="Helical" evidence="6">
    <location>
        <begin position="216"/>
        <end position="237"/>
    </location>
</feature>
<evidence type="ECO:0000256" key="6">
    <source>
        <dbReference type="SAM" id="Phobius"/>
    </source>
</evidence>
<dbReference type="Proteomes" id="UP000287176">
    <property type="component" value="Unassembled WGS sequence"/>
</dbReference>
<evidence type="ECO:0000256" key="1">
    <source>
        <dbReference type="ARBA" id="ARBA00022485"/>
    </source>
</evidence>
<dbReference type="PANTHER" id="PTHR43255">
    <property type="entry name" value="IRON-SULFUR-BINDING OXIDOREDUCTASE FADF-RELATED-RELATED"/>
    <property type="match status" value="1"/>
</dbReference>
<dbReference type="InterPro" id="IPR004017">
    <property type="entry name" value="Cys_rich_dom"/>
</dbReference>
<dbReference type="InterPro" id="IPR009051">
    <property type="entry name" value="Helical_ferredxn"/>
</dbReference>
<dbReference type="PROSITE" id="PS51379">
    <property type="entry name" value="4FE4S_FER_2"/>
    <property type="match status" value="2"/>
</dbReference>
<feature type="transmembrane region" description="Helical" evidence="6">
    <location>
        <begin position="6"/>
        <end position="27"/>
    </location>
</feature>
<keyword evidence="6" id="KW-1133">Transmembrane helix</keyword>
<dbReference type="PANTHER" id="PTHR43255:SF1">
    <property type="entry name" value="IRON-SULFUR-BINDING OXIDOREDUCTASE FADF-RELATED"/>
    <property type="match status" value="1"/>
</dbReference>
<name>A0A432GPD2_9DELT</name>
<dbReference type="InterPro" id="IPR051460">
    <property type="entry name" value="HdrC_iron-sulfur_subunit"/>
</dbReference>
<evidence type="ECO:0000256" key="3">
    <source>
        <dbReference type="ARBA" id="ARBA00023002"/>
    </source>
</evidence>
<dbReference type="SUPFAM" id="SSF46548">
    <property type="entry name" value="alpha-helical ferredoxin"/>
    <property type="match status" value="1"/>
</dbReference>
<dbReference type="GO" id="GO:0016491">
    <property type="term" value="F:oxidoreductase activity"/>
    <property type="evidence" value="ECO:0007669"/>
    <property type="project" value="UniProtKB-KW"/>
</dbReference>
<sequence>MNPWLMTLVMLVAWGVFALQITVKLGALTKMAPENRLNEISRRIGRLFKIGFGQHKLIGRSRERGSGIMHAFIFWGALLVGTRELTLMGEGFVSGFQEFLPLLGSDSWLGYAYISVYNVGEVVVLTMILVALYRRLVSKTSRLDLNWEGIYVLLFIGMIMLTDLLFDAARLNLIEHYEQQLHFFESTVYGSEWEWAPFTVLLASVLNGLGEGANAFFYHFSYWGHVASMLIFVNLLIHTKQFHEMTALPNVFFGSLDYPHSIPPLADLEDESAWEEGRIGVSKLEHLTWKQGLDLFSCTECGRCHDVCPTFVTDKPLTLKRFNQSLLQHLRNEESTLFRTGSTAEDKTLVGEIIRPETLWACTTCRACEEVCPVSIEHVPRILGLRQNQTMMEEAYPPEMASTFKGLERNFNPWGIGFDQRADWAEGLNIPLMADTKSETEGQPPEIDVLMWVGCAGSFDSRNQKIARATATLYQKAGVKFAILGSEEKCTGDLARRSGNEMLFQMLAGENVETLNNYKIKKIVTACPHCLNSIKNEYPQLGGEYEVFHHSQFIAKLVDEGRLPVSSNLKDTITYHDPCYLGRYNKEYEAPRNLLKHAAGEPMREMKRHGSESFCCGAGGARMWMEETIGTRINENRTEEAIQTGASTVATGCPFCMTMISDGIAAKGKSESMQAKDVAELVLEAVEAV</sequence>
<evidence type="ECO:0000259" key="7">
    <source>
        <dbReference type="PROSITE" id="PS51379"/>
    </source>
</evidence>
<dbReference type="Pfam" id="PF02754">
    <property type="entry name" value="CCG"/>
    <property type="match status" value="2"/>
</dbReference>
<feature type="transmembrane region" description="Helical" evidence="6">
    <location>
        <begin position="108"/>
        <end position="133"/>
    </location>
</feature>
<evidence type="ECO:0000313" key="9">
    <source>
        <dbReference type="Proteomes" id="UP000287176"/>
    </source>
</evidence>
<dbReference type="Gene3D" id="1.10.1060.10">
    <property type="entry name" value="Alpha-helical ferredoxin"/>
    <property type="match status" value="1"/>
</dbReference>
<keyword evidence="1" id="KW-0004">4Fe-4S</keyword>
<evidence type="ECO:0000313" key="8">
    <source>
        <dbReference type="EMBL" id="RTZ85364.1"/>
    </source>
</evidence>
<dbReference type="GO" id="GO:0005886">
    <property type="term" value="C:plasma membrane"/>
    <property type="evidence" value="ECO:0007669"/>
    <property type="project" value="TreeGrafter"/>
</dbReference>
<reference evidence="8 9" key="1">
    <citation type="submission" date="2018-06" db="EMBL/GenBank/DDBJ databases">
        <title>Combined omics and stable isotope probing to characterize newly discovered Mariana Back-Arc vent microbial communities.</title>
        <authorList>
            <person name="Trembath-Reichert E."/>
            <person name="Huber J.A."/>
        </authorList>
    </citation>
    <scope>NUCLEOTIDE SEQUENCE [LARGE SCALE GENOMIC DNA]</scope>
    <source>
        <strain evidence="8">MAG 24</strain>
    </source>
</reference>
<proteinExistence type="predicted"/>
<dbReference type="InterPro" id="IPR017900">
    <property type="entry name" value="4Fe4S_Fe_S_CS"/>
</dbReference>
<accession>A0A432GPD2</accession>
<keyword evidence="3" id="KW-0560">Oxidoreductase</keyword>
<keyword evidence="2" id="KW-0479">Metal-binding</keyword>
<dbReference type="GO" id="GO:0051539">
    <property type="term" value="F:4 iron, 4 sulfur cluster binding"/>
    <property type="evidence" value="ECO:0007669"/>
    <property type="project" value="UniProtKB-KW"/>
</dbReference>
<keyword evidence="6" id="KW-0812">Transmembrane</keyword>
<feature type="domain" description="4Fe-4S ferredoxin-type" evidence="7">
    <location>
        <begin position="289"/>
        <end position="318"/>
    </location>
</feature>
<feature type="transmembrane region" description="Helical" evidence="6">
    <location>
        <begin position="68"/>
        <end position="88"/>
    </location>
</feature>
<feature type="domain" description="4Fe-4S ferredoxin-type" evidence="7">
    <location>
        <begin position="350"/>
        <end position="381"/>
    </location>
</feature>
<dbReference type="InterPro" id="IPR017896">
    <property type="entry name" value="4Fe4S_Fe-S-bd"/>
</dbReference>
<dbReference type="AlphaFoldDB" id="A0A432GPD2"/>
<dbReference type="Pfam" id="PF13183">
    <property type="entry name" value="Fer4_8"/>
    <property type="match status" value="1"/>
</dbReference>
<dbReference type="EMBL" id="QNZI01000107">
    <property type="protein sequence ID" value="RTZ85364.1"/>
    <property type="molecule type" value="Genomic_DNA"/>
</dbReference>
<protein>
    <submittedName>
        <fullName evidence="8">(Fe-S)-binding protein</fullName>
    </submittedName>
</protein>
<evidence type="ECO:0000256" key="4">
    <source>
        <dbReference type="ARBA" id="ARBA00023004"/>
    </source>
</evidence>
<dbReference type="GO" id="GO:0046872">
    <property type="term" value="F:metal ion binding"/>
    <property type="evidence" value="ECO:0007669"/>
    <property type="project" value="UniProtKB-KW"/>
</dbReference>
<organism evidence="8 9">
    <name type="scientific">SAR324 cluster bacterium</name>
    <dbReference type="NCBI Taxonomy" id="2024889"/>
    <lineage>
        <taxon>Bacteria</taxon>
        <taxon>Deltaproteobacteria</taxon>
        <taxon>SAR324 cluster</taxon>
    </lineage>
</organism>
<evidence type="ECO:0000256" key="5">
    <source>
        <dbReference type="ARBA" id="ARBA00023014"/>
    </source>
</evidence>
<dbReference type="Gene3D" id="1.20.950.20">
    <property type="entry name" value="Transmembrane di-heme cytochromes, Chain C"/>
    <property type="match status" value="1"/>
</dbReference>
<keyword evidence="6" id="KW-0472">Membrane</keyword>
<keyword evidence="5" id="KW-0411">Iron-sulfur</keyword>